<name>A0A1C7MKZ5_GRIFR</name>
<feature type="region of interest" description="Disordered" evidence="2">
    <location>
        <begin position="236"/>
        <end position="263"/>
    </location>
</feature>
<dbReference type="OrthoDB" id="6108at2759"/>
<comment type="caution">
    <text evidence="6">The sequence shown here is derived from an EMBL/GenBank/DDBJ whole genome shotgun (WGS) entry which is preliminary data.</text>
</comment>
<dbReference type="UniPathway" id="UPA00143"/>
<feature type="region of interest" description="Disordered" evidence="2">
    <location>
        <begin position="1"/>
        <end position="56"/>
    </location>
</feature>
<dbReference type="SMART" id="SM01197">
    <property type="entry name" value="FANCL_C"/>
    <property type="match status" value="1"/>
</dbReference>
<dbReference type="EC" id="2.3.2.27" evidence="1"/>
<dbReference type="GO" id="GO:1990112">
    <property type="term" value="C:RQC complex"/>
    <property type="evidence" value="ECO:0007669"/>
    <property type="project" value="UniProtKB-UniRule"/>
</dbReference>
<organism evidence="6 7">
    <name type="scientific">Grifola frondosa</name>
    <name type="common">Maitake</name>
    <name type="synonym">Polyporus frondosus</name>
    <dbReference type="NCBI Taxonomy" id="5627"/>
    <lineage>
        <taxon>Eukaryota</taxon>
        <taxon>Fungi</taxon>
        <taxon>Dikarya</taxon>
        <taxon>Basidiomycota</taxon>
        <taxon>Agaricomycotina</taxon>
        <taxon>Agaricomycetes</taxon>
        <taxon>Polyporales</taxon>
        <taxon>Grifolaceae</taxon>
        <taxon>Grifola</taxon>
    </lineage>
</organism>
<dbReference type="PANTHER" id="PTHR12389:SF0">
    <property type="entry name" value="E3 UBIQUITIN-PROTEIN LIGASE LISTERIN"/>
    <property type="match status" value="1"/>
</dbReference>
<dbReference type="InterPro" id="IPR013083">
    <property type="entry name" value="Znf_RING/FYVE/PHD"/>
</dbReference>
<feature type="compositionally biased region" description="Acidic residues" evidence="2">
    <location>
        <begin position="236"/>
        <end position="253"/>
    </location>
</feature>
<feature type="compositionally biased region" description="Basic residues" evidence="2">
    <location>
        <begin position="12"/>
        <end position="21"/>
    </location>
</feature>
<feature type="compositionally biased region" description="Basic and acidic residues" evidence="2">
    <location>
        <begin position="254"/>
        <end position="263"/>
    </location>
</feature>
<keyword evidence="1" id="KW-0833">Ubl conjugation pathway</keyword>
<dbReference type="GO" id="GO:1990116">
    <property type="term" value="P:ribosome-associated ubiquitin-dependent protein catabolic process"/>
    <property type="evidence" value="ECO:0007669"/>
    <property type="project" value="UniProtKB-UniRule"/>
</dbReference>
<comment type="pathway">
    <text evidence="1">Protein modification; protein ubiquitination.</text>
</comment>
<dbReference type="InterPro" id="IPR039795">
    <property type="entry name" value="LTN1/Rkr1"/>
</dbReference>
<feature type="domain" description="E3 ubiquitin-protein ligase listerin N-terminal" evidence="3">
    <location>
        <begin position="62"/>
        <end position="221"/>
    </location>
</feature>
<dbReference type="GO" id="GO:0061630">
    <property type="term" value="F:ubiquitin protein ligase activity"/>
    <property type="evidence" value="ECO:0007669"/>
    <property type="project" value="UniProtKB-UniRule"/>
</dbReference>
<dbReference type="Proteomes" id="UP000092993">
    <property type="component" value="Unassembled WGS sequence"/>
</dbReference>
<dbReference type="PANTHER" id="PTHR12389">
    <property type="entry name" value="ZINC FINGER PROTEIN 294"/>
    <property type="match status" value="1"/>
</dbReference>
<evidence type="ECO:0000313" key="6">
    <source>
        <dbReference type="EMBL" id="OBZ77520.1"/>
    </source>
</evidence>
<gene>
    <name evidence="6" type="primary">rkr1</name>
    <name evidence="6" type="ORF">A0H81_02572</name>
</gene>
<accession>A0A1C7MKZ5</accession>
<comment type="subunit">
    <text evidence="1">Component of the ribosome quality control complex (RQC).</text>
</comment>
<comment type="catalytic activity">
    <reaction evidence="1">
        <text>S-ubiquitinyl-[E2 ubiquitin-conjugating enzyme]-L-cysteine + [acceptor protein]-L-lysine = [E2 ubiquitin-conjugating enzyme]-L-cysteine + N(6)-ubiquitinyl-[acceptor protein]-L-lysine.</text>
        <dbReference type="EC" id="2.3.2.27"/>
    </reaction>
</comment>
<dbReference type="Gene3D" id="3.30.40.10">
    <property type="entry name" value="Zinc/RING finger domain, C3HC4 (zinc finger)"/>
    <property type="match status" value="1"/>
</dbReference>
<evidence type="ECO:0000259" key="3">
    <source>
        <dbReference type="Pfam" id="PF22958"/>
    </source>
</evidence>
<dbReference type="OMA" id="QWITSDE"/>
<dbReference type="Pfam" id="PF22999">
    <property type="entry name" value="LTN1_E3_ligase_6th"/>
    <property type="match status" value="1"/>
</dbReference>
<keyword evidence="1" id="KW-0863">Zinc-finger</keyword>
<dbReference type="GO" id="GO:0043023">
    <property type="term" value="F:ribosomal large subunit binding"/>
    <property type="evidence" value="ECO:0007669"/>
    <property type="project" value="TreeGrafter"/>
</dbReference>
<evidence type="ECO:0000313" key="7">
    <source>
        <dbReference type="Proteomes" id="UP000092993"/>
    </source>
</evidence>
<evidence type="ECO:0000259" key="5">
    <source>
        <dbReference type="Pfam" id="PF23009"/>
    </source>
</evidence>
<comment type="function">
    <text evidence="1">E3 ubiquitin-protein ligase. Component of the ribosome quality control complex (RQC), a ribosome-associated complex that mediates ubiquitination and extraction of incompletely synthesized nascent chains for proteasomal degradation.</text>
</comment>
<dbReference type="GO" id="GO:0008270">
    <property type="term" value="F:zinc ion binding"/>
    <property type="evidence" value="ECO:0007669"/>
    <property type="project" value="UniProtKB-KW"/>
</dbReference>
<protein>
    <recommendedName>
        <fullName evidence="1">E3 ubiquitin-protein ligase listerin</fullName>
        <ecNumber evidence="1">2.3.2.27</ecNumber>
    </recommendedName>
    <alternativeName>
        <fullName evidence="1">RING-type E3 ubiquitin transferase listerin</fullName>
    </alternativeName>
</protein>
<dbReference type="GO" id="GO:0005829">
    <property type="term" value="C:cytosol"/>
    <property type="evidence" value="ECO:0007669"/>
    <property type="project" value="UniProtKB-UniRule"/>
</dbReference>
<comment type="similarity">
    <text evidence="1">Belongs to the LTN1 family.</text>
</comment>
<dbReference type="InterPro" id="IPR016024">
    <property type="entry name" value="ARM-type_fold"/>
</dbReference>
<sequence length="1607" mass="179420">MAKSKSSASSATRKKHARKAAVAHGVVEEPSLPKEKKAKGKDKKKNKEPQKKVYIPPKLPPDLLVVLRRFSKKDSITKRRALEEFQSAWVDQARREGEDGSLLPILEETLPVWLHHSPALFIHPSRRIRLLAVGLHASLLRIPSLRDKVFFHIREVATTDQAEFIIGTWCMAAHDADRQVSSYARESWSNFVSLSSDSSKMLILDEGLLSQLWEFIQRALLDSAEYPNAWILDASSEEEAEEDEESDLDESNEEAPKTTKLKESISTAKPSYAYEEFLQFLALGCSGSPVQGYPAMLVVLSTIPSSILAPSSSTSPLADLFTSFWAAIDARVLNSLDRAAASQAFLSSLLECVVFLVRRLLNSSDEDVELLTSGGGAVRKVETAQILVKEQIGRAWEELSARHLKLEEAIIGTLLARTLFSLHQLHAGLFDAAWNVLATNIRSQVVTMEGNISTLVPTVLKAFSNQFEKDTVPAVASSALIREVVQSALEHCENILKSEEGTTPERVSSLVGILDTFGDFLFQSPELAARIDDTLQDHAYRLLLSMPSLVFVYLSYRHDEQRSLQLWHKLLSAIASHPEEADTTIPPLLDAAERGMLPRYLEPRGDELEGLAGGLLSEALSSSSTSSQLSLVRRILHAPDHFISRSCFHGLVDSLSAAFNLHFENVLHEEAAPIVVFESPLDLIRSLVDNHALIPLPDKVSVSLLPDIFLFAYLLPRFREIDAAEEILARGLCDSWLLCASDEVKQNALAIVKQRLRELIVDCSSVPTPEHILRMLAGPCPSLEVDVMVDIFPDRAELDVMLEHLPSVPQDASLAVVDPLAPPHHYTGQNAFPNKTKGNIWALRHILALSLYADELLQIPSIQSPIFADHVTKADLQELIAKVQQLTTYLLTSTSQEGWHPSVVSVALEQQANVDLDGAGKLVIDLITRAKQDDNVRESRVLYMILQHAFSAVTKAEADQWMLIARKMEKIAPSASLAIVQAVTRYAPEPPRLDRYRNELAANMLGVPPSKANTEGMWLLRRLAATAPDPDSDVVFLPQLRAVNLVKACQQWITSDEDLDEDVQSEMTLVFLHLVPILQNIPGAHWDLIFDVVENNLENSSFEDASTLVLLSRTLRLFIAIQELALTNKSLRAIWQDRRAADLSLIRDLVGAKLIDVERMSVPLSICRELALQIVQDLPNDLISEDTLPKMCHLLLESSVDVQRMAYQLLHEAAKKYTEHLVLEAAVDSEGTMKSELPPELIDILQRSLNHEDGIEESGQDWFGYLLAWMVTFDLFTDASLKVKSGYTDQLRDLGLITSQFLPSILNILGLYGGTVKAFKLDIWAIDQFYLDFYSPDSSMSLQLLAAHLYYRALLLVPSLIRNWLLDCRDRQLSHAVTSYTSSHFSPAIVKAELAQVKSAGASEDLSDEHLTIKVASAVNEITASYTVDENQLELTLKLPSDWPLHSIEIIDTKRVGVADERWRAWVLGVQQILSFKSGRIIDGLSFWKKNVASYFEGVAECAICYSVINVTDNSLPRKPCKTCKNRFHASCLYKVGFDRIRYCSDELNSRMISGSKQAILQVVRSAAQKSYRDVSQVNPKVYRSLSPSLRMSSNIFTRIRQFWYSY</sequence>
<keyword evidence="1" id="KW-0808">Transferase</keyword>
<evidence type="ECO:0000259" key="4">
    <source>
        <dbReference type="Pfam" id="PF22999"/>
    </source>
</evidence>
<dbReference type="Pfam" id="PF22958">
    <property type="entry name" value="Ltn1_1st"/>
    <property type="match status" value="1"/>
</dbReference>
<proteinExistence type="inferred from homology"/>
<keyword evidence="7" id="KW-1185">Reference proteome</keyword>
<keyword evidence="1" id="KW-0862">Zinc</keyword>
<dbReference type="SUPFAM" id="SSF48371">
    <property type="entry name" value="ARM repeat"/>
    <property type="match status" value="2"/>
</dbReference>
<dbReference type="GO" id="GO:0016567">
    <property type="term" value="P:protein ubiquitination"/>
    <property type="evidence" value="ECO:0007669"/>
    <property type="project" value="UniProtKB-UniPathway"/>
</dbReference>
<dbReference type="Pfam" id="PF23009">
    <property type="entry name" value="UBC_like"/>
    <property type="match status" value="1"/>
</dbReference>
<dbReference type="InterPro" id="IPR054478">
    <property type="entry name" value="LTN1_UBC"/>
</dbReference>
<dbReference type="InterPro" id="IPR054476">
    <property type="entry name" value="Ltn1_N"/>
</dbReference>
<feature type="compositionally biased region" description="Low complexity" evidence="2">
    <location>
        <begin position="1"/>
        <end position="11"/>
    </location>
</feature>
<dbReference type="GO" id="GO:0072344">
    <property type="term" value="P:rescue of stalled ribosome"/>
    <property type="evidence" value="ECO:0007669"/>
    <property type="project" value="UniProtKB-UniRule"/>
</dbReference>
<reference evidence="6 7" key="1">
    <citation type="submission" date="2016-03" db="EMBL/GenBank/DDBJ databases">
        <title>Whole genome sequencing of Grifola frondosa 9006-11.</title>
        <authorList>
            <person name="Min B."/>
            <person name="Park H."/>
            <person name="Kim J.-G."/>
            <person name="Cho H."/>
            <person name="Oh Y.-L."/>
            <person name="Kong W.-S."/>
            <person name="Choi I.-G."/>
        </authorList>
    </citation>
    <scope>NUCLEOTIDE SEQUENCE [LARGE SCALE GENOMIC DNA]</scope>
    <source>
        <strain evidence="6 7">9006-11</strain>
    </source>
</reference>
<evidence type="ECO:0000256" key="1">
    <source>
        <dbReference type="RuleBase" id="RU367090"/>
    </source>
</evidence>
<keyword evidence="1" id="KW-0479">Metal-binding</keyword>
<feature type="domain" description="E3 ubiquitin-protein ligase listerin ubiquitin conjugating" evidence="5">
    <location>
        <begin position="1411"/>
        <end position="1493"/>
    </location>
</feature>
<dbReference type="EMBL" id="LUGG01000002">
    <property type="protein sequence ID" value="OBZ77520.1"/>
    <property type="molecule type" value="Genomic_DNA"/>
</dbReference>
<feature type="domain" description="E3 ubiquitin-protein ligase listerin HEAT repeat region" evidence="4">
    <location>
        <begin position="1183"/>
        <end position="1398"/>
    </location>
</feature>
<dbReference type="STRING" id="5627.A0A1C7MKZ5"/>
<evidence type="ECO:0000256" key="2">
    <source>
        <dbReference type="SAM" id="MobiDB-lite"/>
    </source>
</evidence>
<dbReference type="InterPro" id="IPR054477">
    <property type="entry name" value="LTN1_E3_ligase_6th"/>
</dbReference>